<dbReference type="Proteomes" id="UP000479000">
    <property type="component" value="Unassembled WGS sequence"/>
</dbReference>
<proteinExistence type="predicted"/>
<gene>
    <name evidence="2" type="ORF">NTEN_LOCUS14292</name>
    <name evidence="3" type="ORF">NTEN_LOCUS14293</name>
</gene>
<keyword evidence="1" id="KW-0175">Coiled coil</keyword>
<accession>A0A6H5H0U3</accession>
<name>A0A6H5H0U3_9HEMI</name>
<evidence type="ECO:0000313" key="4">
    <source>
        <dbReference type="Proteomes" id="UP000479000"/>
    </source>
</evidence>
<evidence type="ECO:0000313" key="3">
    <source>
        <dbReference type="EMBL" id="CAB0009118.1"/>
    </source>
</evidence>
<feature type="non-terminal residue" evidence="2">
    <location>
        <position position="1"/>
    </location>
</feature>
<dbReference type="OrthoDB" id="10255048at2759"/>
<evidence type="ECO:0000256" key="1">
    <source>
        <dbReference type="SAM" id="Coils"/>
    </source>
</evidence>
<dbReference type="EMBL" id="CADCXU010021519">
    <property type="protein sequence ID" value="CAB0009117.1"/>
    <property type="molecule type" value="Genomic_DNA"/>
</dbReference>
<sequence length="84" mass="9510">GAGGHTPSLRQEISKLQELMLQQEQAHQEKADLVEELRKRIAELEAADPPETESIQKQLKAKEGEIAKLKKELNEQIISNRQLV</sequence>
<protein>
    <submittedName>
        <fullName evidence="2">Uncharacterized protein</fullName>
    </submittedName>
</protein>
<dbReference type="EMBL" id="CADCXU010021521">
    <property type="protein sequence ID" value="CAB0009118.1"/>
    <property type="molecule type" value="Genomic_DNA"/>
</dbReference>
<reference evidence="2 4" key="1">
    <citation type="submission" date="2020-02" db="EMBL/GenBank/DDBJ databases">
        <authorList>
            <person name="Ferguson B K."/>
        </authorList>
    </citation>
    <scope>NUCLEOTIDE SEQUENCE [LARGE SCALE GENOMIC DNA]</scope>
</reference>
<keyword evidence="4" id="KW-1185">Reference proteome</keyword>
<organism evidence="2 4">
    <name type="scientific">Nesidiocoris tenuis</name>
    <dbReference type="NCBI Taxonomy" id="355587"/>
    <lineage>
        <taxon>Eukaryota</taxon>
        <taxon>Metazoa</taxon>
        <taxon>Ecdysozoa</taxon>
        <taxon>Arthropoda</taxon>
        <taxon>Hexapoda</taxon>
        <taxon>Insecta</taxon>
        <taxon>Pterygota</taxon>
        <taxon>Neoptera</taxon>
        <taxon>Paraneoptera</taxon>
        <taxon>Hemiptera</taxon>
        <taxon>Heteroptera</taxon>
        <taxon>Panheteroptera</taxon>
        <taxon>Cimicomorpha</taxon>
        <taxon>Miridae</taxon>
        <taxon>Dicyphina</taxon>
        <taxon>Nesidiocoris</taxon>
    </lineage>
</organism>
<feature type="coiled-coil region" evidence="1">
    <location>
        <begin position="9"/>
        <end position="79"/>
    </location>
</feature>
<evidence type="ECO:0000313" key="2">
    <source>
        <dbReference type="EMBL" id="CAB0009117.1"/>
    </source>
</evidence>
<dbReference type="AlphaFoldDB" id="A0A6H5H0U3"/>